<keyword evidence="1" id="KW-0732">Signal</keyword>
<dbReference type="KEGG" id="pazo:AYR47_22220"/>
<dbReference type="Pfam" id="PF12697">
    <property type="entry name" value="Abhydrolase_6"/>
    <property type="match status" value="1"/>
</dbReference>
<organism evidence="3 4">
    <name type="scientific">Pseudomonas azotoformans</name>
    <dbReference type="NCBI Taxonomy" id="47878"/>
    <lineage>
        <taxon>Bacteria</taxon>
        <taxon>Pseudomonadati</taxon>
        <taxon>Pseudomonadota</taxon>
        <taxon>Gammaproteobacteria</taxon>
        <taxon>Pseudomonadales</taxon>
        <taxon>Pseudomonadaceae</taxon>
        <taxon>Pseudomonas</taxon>
    </lineage>
</organism>
<evidence type="ECO:0000313" key="4">
    <source>
        <dbReference type="Proteomes" id="UP000070516"/>
    </source>
</evidence>
<dbReference type="GO" id="GO:0016787">
    <property type="term" value="F:hydrolase activity"/>
    <property type="evidence" value="ECO:0007669"/>
    <property type="project" value="UniProtKB-KW"/>
</dbReference>
<dbReference type="EMBL" id="CP014546">
    <property type="protein sequence ID" value="AMN80853.1"/>
    <property type="molecule type" value="Genomic_DNA"/>
</dbReference>
<dbReference type="SUPFAM" id="SSF53474">
    <property type="entry name" value="alpha/beta-Hydrolases"/>
    <property type="match status" value="1"/>
</dbReference>
<dbReference type="PANTHER" id="PTHR37017">
    <property type="entry name" value="AB HYDROLASE-1 DOMAIN-CONTAINING PROTEIN-RELATED"/>
    <property type="match status" value="1"/>
</dbReference>
<accession>A0A127I2F9</accession>
<dbReference type="Proteomes" id="UP000070516">
    <property type="component" value="Chromosome"/>
</dbReference>
<evidence type="ECO:0000259" key="2">
    <source>
        <dbReference type="Pfam" id="PF12697"/>
    </source>
</evidence>
<feature type="domain" description="AB hydrolase-1" evidence="2">
    <location>
        <begin position="35"/>
        <end position="255"/>
    </location>
</feature>
<dbReference type="Gene3D" id="3.40.50.1820">
    <property type="entry name" value="alpha/beta hydrolase"/>
    <property type="match status" value="1"/>
</dbReference>
<dbReference type="InterPro" id="IPR029058">
    <property type="entry name" value="AB_hydrolase_fold"/>
</dbReference>
<reference evidence="3 4" key="1">
    <citation type="submission" date="2016-02" db="EMBL/GenBank/DDBJ databases">
        <title>Complete genome sequence of Pseudomonas azotoformans S4.</title>
        <authorList>
            <person name="Fang Y."/>
            <person name="Wu L."/>
            <person name="Feng G."/>
        </authorList>
    </citation>
    <scope>NUCLEOTIDE SEQUENCE [LARGE SCALE GENOMIC DNA]</scope>
    <source>
        <strain evidence="3 4">S4</strain>
    </source>
</reference>
<dbReference type="AlphaFoldDB" id="A0A127I2F9"/>
<proteinExistence type="predicted"/>
<keyword evidence="3" id="KW-0378">Hydrolase</keyword>
<dbReference type="PANTHER" id="PTHR37017:SF11">
    <property type="entry name" value="ESTERASE_LIPASE_THIOESTERASE DOMAIN-CONTAINING PROTEIN"/>
    <property type="match status" value="1"/>
</dbReference>
<name>A0A127I2F9_PSEAZ</name>
<dbReference type="InterPro" id="IPR000073">
    <property type="entry name" value="AB_hydrolase_1"/>
</dbReference>
<dbReference type="RefSeq" id="WP_061436889.1">
    <property type="nucleotide sequence ID" value="NZ_CP014546.1"/>
</dbReference>
<protein>
    <submittedName>
        <fullName evidence="3">Alpha/beta hydrolase</fullName>
    </submittedName>
</protein>
<sequence>MKTFKFSRVAAALITGALALGVATASVAAPQKATVVLVHGAFADASSWNGVIAGLKAEGYPVVAVANPLRSVKTDSDYVADIVEHTQGPVILVGHSYGGSVISNAVHGSSKVKALVYVAAFAPEKGETAFELSGRYPGGTLGPTLDKPVISKDGVTDLYIQQDKFNSQFAADVAPKEAQLMAAGQRPITEAALKEPSGDPAWKTVPSYFIYGSADKNIPEAALKFMADRAGSKETVDVKGASHVVMVSNPARVVAIINDAAKANAQ</sequence>
<evidence type="ECO:0000256" key="1">
    <source>
        <dbReference type="SAM" id="SignalP"/>
    </source>
</evidence>
<dbReference type="InterPro" id="IPR052897">
    <property type="entry name" value="Sec-Metab_Biosynth_Hydrolase"/>
</dbReference>
<gene>
    <name evidence="3" type="ORF">AYR47_22220</name>
</gene>
<feature type="signal peptide" evidence="1">
    <location>
        <begin position="1"/>
        <end position="28"/>
    </location>
</feature>
<feature type="chain" id="PRO_5007449141" evidence="1">
    <location>
        <begin position="29"/>
        <end position="266"/>
    </location>
</feature>
<evidence type="ECO:0000313" key="3">
    <source>
        <dbReference type="EMBL" id="AMN80853.1"/>
    </source>
</evidence>